<evidence type="ECO:0000259" key="1">
    <source>
        <dbReference type="Pfam" id="PF01850"/>
    </source>
</evidence>
<organism evidence="2 3">
    <name type="scientific">Sphingomonas aerophila</name>
    <dbReference type="NCBI Taxonomy" id="1344948"/>
    <lineage>
        <taxon>Bacteria</taxon>
        <taxon>Pseudomonadati</taxon>
        <taxon>Pseudomonadota</taxon>
        <taxon>Alphaproteobacteria</taxon>
        <taxon>Sphingomonadales</taxon>
        <taxon>Sphingomonadaceae</taxon>
        <taxon>Sphingomonas</taxon>
    </lineage>
</organism>
<dbReference type="SUPFAM" id="SSF88723">
    <property type="entry name" value="PIN domain-like"/>
    <property type="match status" value="1"/>
</dbReference>
<evidence type="ECO:0000313" key="2">
    <source>
        <dbReference type="EMBL" id="MBB5716838.1"/>
    </source>
</evidence>
<proteinExistence type="predicted"/>
<dbReference type="InterPro" id="IPR029060">
    <property type="entry name" value="PIN-like_dom_sf"/>
</dbReference>
<protein>
    <submittedName>
        <fullName evidence="2">PIN domain nuclease of toxin-antitoxin system</fullName>
    </submittedName>
</protein>
<reference evidence="2 3" key="1">
    <citation type="submission" date="2020-08" db="EMBL/GenBank/DDBJ databases">
        <title>Genomic Encyclopedia of Type Strains, Phase IV (KMG-IV): sequencing the most valuable type-strain genomes for metagenomic binning, comparative biology and taxonomic classification.</title>
        <authorList>
            <person name="Goeker M."/>
        </authorList>
    </citation>
    <scope>NUCLEOTIDE SEQUENCE [LARGE SCALE GENOMIC DNA]</scope>
    <source>
        <strain evidence="2 3">DSM 100044</strain>
    </source>
</reference>
<gene>
    <name evidence="2" type="ORF">FHS94_003710</name>
</gene>
<dbReference type="AlphaFoldDB" id="A0A7W9BGQ2"/>
<keyword evidence="3" id="KW-1185">Reference proteome</keyword>
<dbReference type="Pfam" id="PF01850">
    <property type="entry name" value="PIN"/>
    <property type="match status" value="1"/>
</dbReference>
<feature type="domain" description="PIN" evidence="1">
    <location>
        <begin position="1"/>
        <end position="87"/>
    </location>
</feature>
<dbReference type="InterPro" id="IPR002716">
    <property type="entry name" value="PIN_dom"/>
</dbReference>
<dbReference type="Proteomes" id="UP000546200">
    <property type="component" value="Unassembled WGS sequence"/>
</dbReference>
<sequence length="96" mass="10555">MSAINLQEVVKELLLSGLDEPTIRNLLGELRIEIRSHDADAAYAAAGLHAQTREFGRGLGDRSCLALAIQLGVPALTADREWKKVKAKNLKVEHIR</sequence>
<dbReference type="Gene3D" id="3.40.50.1010">
    <property type="entry name" value="5'-nuclease"/>
    <property type="match status" value="1"/>
</dbReference>
<comment type="caution">
    <text evidence="2">The sequence shown here is derived from an EMBL/GenBank/DDBJ whole genome shotgun (WGS) entry which is preliminary data.</text>
</comment>
<accession>A0A7W9BGQ2</accession>
<name>A0A7W9BGQ2_9SPHN</name>
<dbReference type="EMBL" id="JACIJK010000015">
    <property type="protein sequence ID" value="MBB5716838.1"/>
    <property type="molecule type" value="Genomic_DNA"/>
</dbReference>
<evidence type="ECO:0000313" key="3">
    <source>
        <dbReference type="Proteomes" id="UP000546200"/>
    </source>
</evidence>